<protein>
    <submittedName>
        <fullName evidence="2">DUF1427 family protein</fullName>
    </submittedName>
</protein>
<keyword evidence="1" id="KW-0472">Membrane</keyword>
<proteinExistence type="predicted"/>
<dbReference type="Proteomes" id="UP001078443">
    <property type="component" value="Unassembled WGS sequence"/>
</dbReference>
<dbReference type="InterPro" id="IPR020017">
    <property type="entry name" value="XapX_domain"/>
</dbReference>
<organism evidence="2 3">
    <name type="scientific">Clostridium aestuarii</name>
    <dbReference type="NCBI Taxonomy" id="338193"/>
    <lineage>
        <taxon>Bacteria</taxon>
        <taxon>Bacillati</taxon>
        <taxon>Bacillota</taxon>
        <taxon>Clostridia</taxon>
        <taxon>Eubacteriales</taxon>
        <taxon>Clostridiaceae</taxon>
        <taxon>Clostridium</taxon>
    </lineage>
</organism>
<evidence type="ECO:0000313" key="2">
    <source>
        <dbReference type="EMBL" id="MCY6484762.1"/>
    </source>
</evidence>
<evidence type="ECO:0000313" key="3">
    <source>
        <dbReference type="Proteomes" id="UP001078443"/>
    </source>
</evidence>
<evidence type="ECO:0000256" key="1">
    <source>
        <dbReference type="SAM" id="Phobius"/>
    </source>
</evidence>
<keyword evidence="3" id="KW-1185">Reference proteome</keyword>
<reference evidence="2" key="1">
    <citation type="submission" date="2022-12" db="EMBL/GenBank/DDBJ databases">
        <authorList>
            <person name="Wang J."/>
        </authorList>
    </citation>
    <scope>NUCLEOTIDE SEQUENCE</scope>
    <source>
        <strain evidence="2">HY-45-18</strain>
    </source>
</reference>
<keyword evidence="1" id="KW-0812">Transmembrane</keyword>
<sequence>MKLTFIALLTGIITGLIFSIIKLPLPAPPTLPGIAGIIGIFFGSKIFEYIKTFK</sequence>
<gene>
    <name evidence="2" type="ORF">OW763_10455</name>
</gene>
<dbReference type="EMBL" id="JAPQER010000003">
    <property type="protein sequence ID" value="MCY6484762.1"/>
    <property type="molecule type" value="Genomic_DNA"/>
</dbReference>
<comment type="caution">
    <text evidence="2">The sequence shown here is derived from an EMBL/GenBank/DDBJ whole genome shotgun (WGS) entry which is preliminary data.</text>
</comment>
<accession>A0ABT4D2A0</accession>
<name>A0ABT4D2A0_9CLOT</name>
<dbReference type="RefSeq" id="WP_268041066.1">
    <property type="nucleotide sequence ID" value="NZ_JAPQER010000003.1"/>
</dbReference>
<feature type="transmembrane region" description="Helical" evidence="1">
    <location>
        <begin position="29"/>
        <end position="47"/>
    </location>
</feature>
<keyword evidence="1" id="KW-1133">Transmembrane helix</keyword>
<dbReference type="NCBIfam" id="TIGR03510">
    <property type="entry name" value="XapX"/>
    <property type="match status" value="1"/>
</dbReference>